<accession>A0A162MTR9</accession>
<evidence type="ECO:0000313" key="8">
    <source>
        <dbReference type="EMBL" id="KYO67315.1"/>
    </source>
</evidence>
<dbReference type="InterPro" id="IPR011608">
    <property type="entry name" value="PRD"/>
</dbReference>
<dbReference type="PANTHER" id="PTHR30185:SF18">
    <property type="entry name" value="TRANSCRIPTIONAL REGULATOR MTLR"/>
    <property type="match status" value="1"/>
</dbReference>
<dbReference type="GO" id="GO:0008982">
    <property type="term" value="F:protein-N(PI)-phosphohistidine-sugar phosphotransferase activity"/>
    <property type="evidence" value="ECO:0007669"/>
    <property type="project" value="InterPro"/>
</dbReference>
<dbReference type="SUPFAM" id="SSF52794">
    <property type="entry name" value="PTS system IIB component-like"/>
    <property type="match status" value="1"/>
</dbReference>
<dbReference type="Gene3D" id="3.40.930.10">
    <property type="entry name" value="Mannitol-specific EII, Chain A"/>
    <property type="match status" value="1"/>
</dbReference>
<name>A0A162MTR9_9FIRM</name>
<dbReference type="Proteomes" id="UP000075737">
    <property type="component" value="Unassembled WGS sequence"/>
</dbReference>
<dbReference type="PROSITE" id="PS51094">
    <property type="entry name" value="PTS_EIIA_TYPE_2"/>
    <property type="match status" value="1"/>
</dbReference>
<dbReference type="InterPro" id="IPR036634">
    <property type="entry name" value="PRD_sf"/>
</dbReference>
<organism evidence="8 9">
    <name type="scientific">Thermovenabulum gondwanense</name>
    <dbReference type="NCBI Taxonomy" id="520767"/>
    <lineage>
        <taxon>Bacteria</taxon>
        <taxon>Bacillati</taxon>
        <taxon>Bacillota</taxon>
        <taxon>Clostridia</taxon>
        <taxon>Thermosediminibacterales</taxon>
        <taxon>Thermosediminibacteraceae</taxon>
        <taxon>Thermovenabulum</taxon>
    </lineage>
</organism>
<dbReference type="GO" id="GO:0009401">
    <property type="term" value="P:phosphoenolpyruvate-dependent sugar phosphotransferase system"/>
    <property type="evidence" value="ECO:0007669"/>
    <property type="project" value="InterPro"/>
</dbReference>
<dbReference type="SUPFAM" id="SSF55804">
    <property type="entry name" value="Phoshotransferase/anion transport protein"/>
    <property type="match status" value="1"/>
</dbReference>
<feature type="domain" description="PTS EIIB type-2" evidence="6">
    <location>
        <begin position="408"/>
        <end position="498"/>
    </location>
</feature>
<dbReference type="CDD" id="cd00211">
    <property type="entry name" value="PTS_IIA_fru"/>
    <property type="match status" value="1"/>
</dbReference>
<dbReference type="PROSITE" id="PS51099">
    <property type="entry name" value="PTS_EIIB_TYPE_2"/>
    <property type="match status" value="1"/>
</dbReference>
<evidence type="ECO:0000256" key="4">
    <source>
        <dbReference type="ARBA" id="ARBA00023163"/>
    </source>
</evidence>
<keyword evidence="3" id="KW-0805">Transcription regulation</keyword>
<protein>
    <submittedName>
        <fullName evidence="8">Transcriptional regulator ManR</fullName>
    </submittedName>
</protein>
<dbReference type="InterPro" id="IPR036390">
    <property type="entry name" value="WH_DNA-bd_sf"/>
</dbReference>
<dbReference type="GO" id="GO:0006355">
    <property type="term" value="P:regulation of DNA-templated transcription"/>
    <property type="evidence" value="ECO:0007669"/>
    <property type="project" value="InterPro"/>
</dbReference>
<dbReference type="PANTHER" id="PTHR30185">
    <property type="entry name" value="CRYPTIC BETA-GLUCOSIDE BGL OPERON ANTITERMINATOR"/>
    <property type="match status" value="1"/>
</dbReference>
<evidence type="ECO:0000259" key="7">
    <source>
        <dbReference type="PROSITE" id="PS51372"/>
    </source>
</evidence>
<dbReference type="InterPro" id="IPR050661">
    <property type="entry name" value="BglG_antiterminators"/>
</dbReference>
<feature type="domain" description="PTS EIIA type-2" evidence="5">
    <location>
        <begin position="552"/>
        <end position="695"/>
    </location>
</feature>
<dbReference type="Pfam" id="PF00359">
    <property type="entry name" value="PTS_EIIA_2"/>
    <property type="match status" value="1"/>
</dbReference>
<keyword evidence="9" id="KW-1185">Reference proteome</keyword>
<dbReference type="Pfam" id="PF00874">
    <property type="entry name" value="PRD"/>
    <property type="match status" value="2"/>
</dbReference>
<keyword evidence="2" id="KW-0677">Repeat</keyword>
<dbReference type="Pfam" id="PF08279">
    <property type="entry name" value="HTH_11"/>
    <property type="match status" value="1"/>
</dbReference>
<proteinExistence type="predicted"/>
<dbReference type="InterPro" id="IPR013011">
    <property type="entry name" value="PTS_EIIB_2"/>
</dbReference>
<sequence length="697" mass="79785">MLKLLREGDFVKIENLSREFNVSIRTVQYDLDKIDYFLKNNGFSILERRPKKGIRLLQEEKQRLNEVLKNKIESYYYPTQKERQNKILGELFKAKGFITIEALASLLGVSRSTVIKDLLKVAQWLYKNNLKLVTLPRYGVKIEGEERTIRKAALQFLRENLDSELPFLEEIESNNLLINKDSIIKLLDGLDFKLIIDAVKKAEEKFHIYLTDKTFNAVVLHIAFAIKRIMSGKDISMPREELLKLKKYGEYEIAKDIVERLQENCRIKIPEDEVGYITIHLVGGNFVKEDFSSYKDNLFLVQIIAARLVELVGKELKLDFSRDKELFNNLIQHLGPAFYRLKNGIPIVNPILGEIKEKFREIFEACRRSVKEIENISEFSISDDEVGYIAIHFGASIERMKFFKQRLFRVYVVCGTGIGTAEFLTLRLKKEFKNLDILGTASCHNIREVVSGRPVDLIISTVPLAIEGVPVVCVSPILSEKDIENIKEVLSGIEKKVNSSLDELKLIETIMEAVERYAKIMDKEGLYRELYKILYKDEAVITKGDGQPVLKELLTKDTIRLKVKAENWEEAVRIGGRLLFENGFVESTYVEAMVKNVKEIGPYIVIAPGIAMPHARPEDGVKSICMSLITLENPVEFGNKDNDPVSMVICFGAVDHENHLKALSELMEILMDKECLNGILKSQSVNEVLNIIKNKKN</sequence>
<dbReference type="Gene3D" id="1.10.1790.10">
    <property type="entry name" value="PRD domain"/>
    <property type="match status" value="2"/>
</dbReference>
<dbReference type="PROSITE" id="PS51372">
    <property type="entry name" value="PRD_2"/>
    <property type="match status" value="2"/>
</dbReference>
<keyword evidence="1" id="KW-0808">Transferase</keyword>
<dbReference type="InterPro" id="IPR036095">
    <property type="entry name" value="PTS_EIIB-like_sf"/>
</dbReference>
<dbReference type="AlphaFoldDB" id="A0A162MTR9"/>
<evidence type="ECO:0000256" key="2">
    <source>
        <dbReference type="ARBA" id="ARBA00022737"/>
    </source>
</evidence>
<feature type="domain" description="PRD" evidence="7">
    <location>
        <begin position="296"/>
        <end position="403"/>
    </location>
</feature>
<dbReference type="PROSITE" id="PS00372">
    <property type="entry name" value="PTS_EIIA_TYPE_2_HIS"/>
    <property type="match status" value="1"/>
</dbReference>
<comment type="caution">
    <text evidence="8">The sequence shown here is derived from an EMBL/GenBank/DDBJ whole genome shotgun (WGS) entry which is preliminary data.</text>
</comment>
<dbReference type="SUPFAM" id="SSF46785">
    <property type="entry name" value="Winged helix' DNA-binding domain"/>
    <property type="match status" value="1"/>
</dbReference>
<evidence type="ECO:0000259" key="5">
    <source>
        <dbReference type="PROSITE" id="PS51094"/>
    </source>
</evidence>
<dbReference type="Gene3D" id="3.40.50.2300">
    <property type="match status" value="1"/>
</dbReference>
<dbReference type="InterPro" id="IPR013196">
    <property type="entry name" value="HTH_11"/>
</dbReference>
<dbReference type="PATRIC" id="fig|520767.4.peg.619"/>
<dbReference type="EMBL" id="LOHZ01000022">
    <property type="protein sequence ID" value="KYO67315.1"/>
    <property type="molecule type" value="Genomic_DNA"/>
</dbReference>
<evidence type="ECO:0000256" key="1">
    <source>
        <dbReference type="ARBA" id="ARBA00022679"/>
    </source>
</evidence>
<evidence type="ECO:0000313" key="9">
    <source>
        <dbReference type="Proteomes" id="UP000075737"/>
    </source>
</evidence>
<keyword evidence="4" id="KW-0804">Transcription</keyword>
<dbReference type="InterPro" id="IPR036388">
    <property type="entry name" value="WH-like_DNA-bd_sf"/>
</dbReference>
<dbReference type="SUPFAM" id="SSF63520">
    <property type="entry name" value="PTS-regulatory domain, PRD"/>
    <property type="match status" value="2"/>
</dbReference>
<evidence type="ECO:0000259" key="6">
    <source>
        <dbReference type="PROSITE" id="PS51099"/>
    </source>
</evidence>
<dbReference type="InterPro" id="IPR016152">
    <property type="entry name" value="PTrfase/Anion_transptr"/>
</dbReference>
<evidence type="ECO:0000256" key="3">
    <source>
        <dbReference type="ARBA" id="ARBA00023015"/>
    </source>
</evidence>
<dbReference type="STRING" id="520767.ATZ99_06010"/>
<dbReference type="InterPro" id="IPR002178">
    <property type="entry name" value="PTS_EIIA_type-2_dom"/>
</dbReference>
<gene>
    <name evidence="8" type="primary">manR_1</name>
    <name evidence="8" type="ORF">ATZ99_06010</name>
</gene>
<reference evidence="8 9" key="1">
    <citation type="submission" date="2015-12" db="EMBL/GenBank/DDBJ databases">
        <title>Draft genome of Thermovenabulum gondwanense isolated from a red thermophilic microbial mat colonisisng an outflow channel of a bore well.</title>
        <authorList>
            <person name="Patel B.K."/>
        </authorList>
    </citation>
    <scope>NUCLEOTIDE SEQUENCE [LARGE SCALE GENOMIC DNA]</scope>
    <source>
        <strain evidence="8 9">R270</strain>
    </source>
</reference>
<dbReference type="CDD" id="cd05568">
    <property type="entry name" value="PTS_IIB_bgl_like"/>
    <property type="match status" value="1"/>
</dbReference>
<dbReference type="Gene3D" id="1.10.10.10">
    <property type="entry name" value="Winged helix-like DNA-binding domain superfamily/Winged helix DNA-binding domain"/>
    <property type="match status" value="2"/>
</dbReference>
<feature type="domain" description="PRD" evidence="7">
    <location>
        <begin position="186"/>
        <end position="291"/>
    </location>
</feature>